<comment type="caution">
    <text evidence="1">The sequence shown here is derived from an EMBL/GenBank/DDBJ whole genome shotgun (WGS) entry which is preliminary data.</text>
</comment>
<sequence>MAHLKTRKTKRKKKVVEKTTTRARSVRLRKAHLFGYSGCVRRTRDVTAPATGGGHQHAKVVYVIIAATSCLSVYRRVLFSLARQPASSTLPAVVDIGFYSPDIYYALRVSSLLLPYTIKPNFFY</sequence>
<accession>A0A6G0ZQ14</accession>
<keyword evidence="2" id="KW-1185">Reference proteome</keyword>
<dbReference type="Proteomes" id="UP000478052">
    <property type="component" value="Unassembled WGS sequence"/>
</dbReference>
<gene>
    <name evidence="1" type="ORF">FWK35_00000092</name>
</gene>
<name>A0A6G0ZQ14_APHCR</name>
<proteinExistence type="predicted"/>
<organism evidence="1 2">
    <name type="scientific">Aphis craccivora</name>
    <name type="common">Cowpea aphid</name>
    <dbReference type="NCBI Taxonomy" id="307492"/>
    <lineage>
        <taxon>Eukaryota</taxon>
        <taxon>Metazoa</taxon>
        <taxon>Ecdysozoa</taxon>
        <taxon>Arthropoda</taxon>
        <taxon>Hexapoda</taxon>
        <taxon>Insecta</taxon>
        <taxon>Pterygota</taxon>
        <taxon>Neoptera</taxon>
        <taxon>Paraneoptera</taxon>
        <taxon>Hemiptera</taxon>
        <taxon>Sternorrhyncha</taxon>
        <taxon>Aphidomorpha</taxon>
        <taxon>Aphidoidea</taxon>
        <taxon>Aphididae</taxon>
        <taxon>Aphidini</taxon>
        <taxon>Aphis</taxon>
        <taxon>Aphis</taxon>
    </lineage>
</organism>
<evidence type="ECO:0000313" key="2">
    <source>
        <dbReference type="Proteomes" id="UP000478052"/>
    </source>
</evidence>
<evidence type="ECO:0000313" key="1">
    <source>
        <dbReference type="EMBL" id="KAF0773674.1"/>
    </source>
</evidence>
<reference evidence="1 2" key="1">
    <citation type="submission" date="2019-08" db="EMBL/GenBank/DDBJ databases">
        <title>Whole genome of Aphis craccivora.</title>
        <authorList>
            <person name="Voronova N.V."/>
            <person name="Shulinski R.S."/>
            <person name="Bandarenka Y.V."/>
            <person name="Zhorov D.G."/>
            <person name="Warner D."/>
        </authorList>
    </citation>
    <scope>NUCLEOTIDE SEQUENCE [LARGE SCALE GENOMIC DNA]</scope>
    <source>
        <strain evidence="1">180601</strain>
        <tissue evidence="1">Whole Body</tissue>
    </source>
</reference>
<dbReference type="EMBL" id="VUJU01000039">
    <property type="protein sequence ID" value="KAF0773674.1"/>
    <property type="molecule type" value="Genomic_DNA"/>
</dbReference>
<protein>
    <submittedName>
        <fullName evidence="1">Uncharacterized protein</fullName>
    </submittedName>
</protein>
<dbReference type="AlphaFoldDB" id="A0A6G0ZQ14"/>